<feature type="transmembrane region" description="Helical" evidence="6">
    <location>
        <begin position="341"/>
        <end position="358"/>
    </location>
</feature>
<feature type="transmembrane region" description="Helical" evidence="6">
    <location>
        <begin position="145"/>
        <end position="164"/>
    </location>
</feature>
<comment type="caution">
    <text evidence="9">The sequence shown here is derived from an EMBL/GenBank/DDBJ whole genome shotgun (WGS) entry which is preliminary data.</text>
</comment>
<keyword evidence="2 5" id="KW-0812">Transmembrane</keyword>
<feature type="transmembrane region" description="Helical" evidence="6">
    <location>
        <begin position="280"/>
        <end position="302"/>
    </location>
</feature>
<protein>
    <submittedName>
        <fullName evidence="9">NADH-quinone oxidoreductase subunit L</fullName>
    </submittedName>
</protein>
<feature type="transmembrane region" description="Helical" evidence="6">
    <location>
        <begin position="176"/>
        <end position="199"/>
    </location>
</feature>
<gene>
    <name evidence="9" type="primary">nuoL</name>
    <name evidence="9" type="ORF">JF888_07340</name>
</gene>
<dbReference type="NCBIfam" id="NF005141">
    <property type="entry name" value="PRK06590.1"/>
    <property type="match status" value="1"/>
</dbReference>
<dbReference type="Pfam" id="PF00361">
    <property type="entry name" value="Proton_antipo_M"/>
    <property type="match status" value="1"/>
</dbReference>
<evidence type="ECO:0000313" key="9">
    <source>
        <dbReference type="EMBL" id="MBJ7602988.1"/>
    </source>
</evidence>
<feature type="transmembrane region" description="Helical" evidence="6">
    <location>
        <begin position="379"/>
        <end position="399"/>
    </location>
</feature>
<keyword evidence="3 6" id="KW-1133">Transmembrane helix</keyword>
<dbReference type="Pfam" id="PF00662">
    <property type="entry name" value="Proton_antipo_N"/>
    <property type="match status" value="1"/>
</dbReference>
<dbReference type="GO" id="GO:0016020">
    <property type="term" value="C:membrane"/>
    <property type="evidence" value="ECO:0007669"/>
    <property type="project" value="UniProtKB-SubCell"/>
</dbReference>
<dbReference type="NCBIfam" id="TIGR01974">
    <property type="entry name" value="NDH_I_L"/>
    <property type="match status" value="1"/>
</dbReference>
<dbReference type="InterPro" id="IPR003945">
    <property type="entry name" value="NU5C-like"/>
</dbReference>
<dbReference type="PANTHER" id="PTHR42829">
    <property type="entry name" value="NADH-UBIQUINONE OXIDOREDUCTASE CHAIN 5"/>
    <property type="match status" value="1"/>
</dbReference>
<dbReference type="InterPro" id="IPR001516">
    <property type="entry name" value="Proton_antipo_N"/>
</dbReference>
<dbReference type="PRINTS" id="PR01435">
    <property type="entry name" value="NPOXDRDTASE5"/>
</dbReference>
<evidence type="ECO:0000256" key="5">
    <source>
        <dbReference type="RuleBase" id="RU000320"/>
    </source>
</evidence>
<feature type="transmembrane region" description="Helical" evidence="6">
    <location>
        <begin position="462"/>
        <end position="480"/>
    </location>
</feature>
<feature type="transmembrane region" description="Helical" evidence="6">
    <location>
        <begin position="6"/>
        <end position="27"/>
    </location>
</feature>
<reference evidence="9 10" key="1">
    <citation type="submission" date="2020-10" db="EMBL/GenBank/DDBJ databases">
        <title>Ca. Dormibacterota MAGs.</title>
        <authorList>
            <person name="Montgomery K."/>
        </authorList>
    </citation>
    <scope>NUCLEOTIDE SEQUENCE [LARGE SCALE GENOMIC DNA]</scope>
    <source>
        <strain evidence="9">SC8811_S16_3</strain>
    </source>
</reference>
<dbReference type="GO" id="GO:0012505">
    <property type="term" value="C:endomembrane system"/>
    <property type="evidence" value="ECO:0007669"/>
    <property type="project" value="UniProtKB-SubCell"/>
</dbReference>
<feature type="domain" description="NADH:quinone oxidoreductase/Mrp antiporter transmembrane" evidence="7">
    <location>
        <begin position="138"/>
        <end position="409"/>
    </location>
</feature>
<evidence type="ECO:0000256" key="3">
    <source>
        <dbReference type="ARBA" id="ARBA00022989"/>
    </source>
</evidence>
<evidence type="ECO:0000259" key="7">
    <source>
        <dbReference type="Pfam" id="PF00361"/>
    </source>
</evidence>
<dbReference type="RefSeq" id="WP_338178245.1">
    <property type="nucleotide sequence ID" value="NZ_JAEKNQ010000030.1"/>
</dbReference>
<name>A0A934NDC1_9BACT</name>
<evidence type="ECO:0000256" key="6">
    <source>
        <dbReference type="SAM" id="Phobius"/>
    </source>
</evidence>
<feature type="transmembrane region" description="Helical" evidence="6">
    <location>
        <begin position="419"/>
        <end position="441"/>
    </location>
</feature>
<evidence type="ECO:0000259" key="8">
    <source>
        <dbReference type="Pfam" id="PF00662"/>
    </source>
</evidence>
<organism evidence="9 10">
    <name type="scientific">Candidatus Dormiibacter inghamiae</name>
    <dbReference type="NCBI Taxonomy" id="3127013"/>
    <lineage>
        <taxon>Bacteria</taxon>
        <taxon>Bacillati</taxon>
        <taxon>Candidatus Dormiibacterota</taxon>
        <taxon>Candidatus Dormibacteria</taxon>
        <taxon>Candidatus Dormibacterales</taxon>
        <taxon>Candidatus Dormibacteraceae</taxon>
        <taxon>Candidatus Dormiibacter</taxon>
    </lineage>
</organism>
<feature type="transmembrane region" description="Helical" evidence="6">
    <location>
        <begin position="219"/>
        <end position="237"/>
    </location>
</feature>
<dbReference type="GO" id="GO:0042773">
    <property type="term" value="P:ATP synthesis coupled electron transport"/>
    <property type="evidence" value="ECO:0007669"/>
    <property type="project" value="InterPro"/>
</dbReference>
<evidence type="ECO:0000313" key="10">
    <source>
        <dbReference type="Proteomes" id="UP000620075"/>
    </source>
</evidence>
<accession>A0A934NDC1</accession>
<evidence type="ECO:0000256" key="4">
    <source>
        <dbReference type="ARBA" id="ARBA00023136"/>
    </source>
</evidence>
<dbReference type="GO" id="GO:0003954">
    <property type="term" value="F:NADH dehydrogenase activity"/>
    <property type="evidence" value="ECO:0007669"/>
    <property type="project" value="TreeGrafter"/>
</dbReference>
<evidence type="ECO:0000256" key="2">
    <source>
        <dbReference type="ARBA" id="ARBA00022692"/>
    </source>
</evidence>
<sequence>MSLLQVVALAVLALPALGALALAIGALRIPRRAIRVIGPGVVWAAFICVMNLFLDSLAHSQSHDFSYWTWIRSGDFQLSFNLLVDRLSIFMCLVITGVGGLIVTYAVGYMEHETDGSYARFFAYMDLFVLSMLVLVLAGNFLFLIVGWAGVGLSSYLLIGFYYWRNSAVVAARKAFVMNVIGDIGLILAAFAIFLTYHAVNFAGVFQRLGGRDSFTLELIAFLLLVGGIAKSAQLPLHTWLPDAMEGPTPVSALIHAATMVTAGVYLVGRMHPIYDVALYAHGTVAVIGAASALFAATVALVQTDIKRVLAYSTMSQIGYMFLGVGVGAYAAAFFHLLSHAFFKALLFMSAGNVIHAMHDEQDMRRFGGLWRQLRPTSIAFLIGSLSLVGIIPLVGFFSKELILGDAFSKPGGSGFPQLMWLVGFATAILTGFYTGRMWWLAFWGPPSPDRAVLEPHEAPRVMLWPVLILAGCTVLGGLLQTSALGSQGPKSIEEFLSPAVGRLGWEANPLELLATAATLLLGAGAFWLARYFYVEKRFSPWSLRFPGAQQVLEHKYYFDEAYNAVFVRGMDTLARGGERLLENPIFDGSVDGVGTGAEAAAGGLSLTQTGFFRNYAFVFVAGVVVAGGLLLIRLAT</sequence>
<feature type="transmembrane region" description="Helical" evidence="6">
    <location>
        <begin position="87"/>
        <end position="109"/>
    </location>
</feature>
<comment type="subcellular location">
    <subcellularLocation>
        <location evidence="1">Endomembrane system</location>
        <topology evidence="1">Multi-pass membrane protein</topology>
    </subcellularLocation>
    <subcellularLocation>
        <location evidence="5">Membrane</location>
        <topology evidence="5">Multi-pass membrane protein</topology>
    </subcellularLocation>
</comment>
<dbReference type="Proteomes" id="UP000620075">
    <property type="component" value="Unassembled WGS sequence"/>
</dbReference>
<proteinExistence type="predicted"/>
<dbReference type="GO" id="GO:0008137">
    <property type="term" value="F:NADH dehydrogenase (ubiquinone) activity"/>
    <property type="evidence" value="ECO:0007669"/>
    <property type="project" value="InterPro"/>
</dbReference>
<dbReference type="GO" id="GO:0015990">
    <property type="term" value="P:electron transport coupled proton transport"/>
    <property type="evidence" value="ECO:0007669"/>
    <property type="project" value="TreeGrafter"/>
</dbReference>
<feature type="transmembrane region" description="Helical" evidence="6">
    <location>
        <begin position="121"/>
        <end position="139"/>
    </location>
</feature>
<dbReference type="PANTHER" id="PTHR42829:SF2">
    <property type="entry name" value="NADH-UBIQUINONE OXIDOREDUCTASE CHAIN 5"/>
    <property type="match status" value="1"/>
</dbReference>
<feature type="transmembrane region" description="Helical" evidence="6">
    <location>
        <begin position="34"/>
        <end position="54"/>
    </location>
</feature>
<evidence type="ECO:0000256" key="1">
    <source>
        <dbReference type="ARBA" id="ARBA00004127"/>
    </source>
</evidence>
<feature type="transmembrane region" description="Helical" evidence="6">
    <location>
        <begin position="616"/>
        <end position="636"/>
    </location>
</feature>
<feature type="transmembrane region" description="Helical" evidence="6">
    <location>
        <begin position="309"/>
        <end position="335"/>
    </location>
</feature>
<dbReference type="InterPro" id="IPR018393">
    <property type="entry name" value="NADHpl_OxRdtase_5_subgr"/>
</dbReference>
<dbReference type="InterPro" id="IPR001750">
    <property type="entry name" value="ND/Mrp_TM"/>
</dbReference>
<dbReference type="PRINTS" id="PR01434">
    <property type="entry name" value="NADHDHGNASE5"/>
</dbReference>
<dbReference type="AlphaFoldDB" id="A0A934NDC1"/>
<dbReference type="Gene3D" id="1.20.5.2700">
    <property type="match status" value="1"/>
</dbReference>
<keyword evidence="4 6" id="KW-0472">Membrane</keyword>
<feature type="transmembrane region" description="Helical" evidence="6">
    <location>
        <begin position="513"/>
        <end position="534"/>
    </location>
</feature>
<feature type="domain" description="NADH-Ubiquinone oxidoreductase (complex I) chain 5 N-terminal" evidence="8">
    <location>
        <begin position="70"/>
        <end position="122"/>
    </location>
</feature>
<dbReference type="EMBL" id="JAEKNQ010000030">
    <property type="protein sequence ID" value="MBJ7602988.1"/>
    <property type="molecule type" value="Genomic_DNA"/>
</dbReference>
<feature type="transmembrane region" description="Helical" evidence="6">
    <location>
        <begin position="249"/>
        <end position="268"/>
    </location>
</feature>